<organism evidence="8">
    <name type="scientific">Desulfatirhabdium butyrativorans</name>
    <dbReference type="NCBI Taxonomy" id="340467"/>
    <lineage>
        <taxon>Bacteria</taxon>
        <taxon>Pseudomonadati</taxon>
        <taxon>Thermodesulfobacteriota</taxon>
        <taxon>Desulfobacteria</taxon>
        <taxon>Desulfobacterales</taxon>
        <taxon>Desulfatirhabdiaceae</taxon>
        <taxon>Desulfatirhabdium</taxon>
    </lineage>
</organism>
<evidence type="ECO:0000313" key="8">
    <source>
        <dbReference type="EMBL" id="HGU33013.1"/>
    </source>
</evidence>
<keyword evidence="1 6" id="KW-0479">Metal-binding</keyword>
<comment type="similarity">
    <text evidence="6">Belongs to the Mrp/NBP35 ATP-binding proteins family.</text>
</comment>
<dbReference type="InterPro" id="IPR033756">
    <property type="entry name" value="YlxH/NBP35"/>
</dbReference>
<feature type="binding site" evidence="6">
    <location>
        <begin position="42"/>
        <end position="49"/>
    </location>
    <ligand>
        <name>ATP</name>
        <dbReference type="ChEBI" id="CHEBI:30616"/>
    </ligand>
</feature>
<accession>A0A7C4RQF2</accession>
<evidence type="ECO:0000256" key="3">
    <source>
        <dbReference type="ARBA" id="ARBA00022840"/>
    </source>
</evidence>
<dbReference type="GO" id="GO:0051536">
    <property type="term" value="F:iron-sulfur cluster binding"/>
    <property type="evidence" value="ECO:0007669"/>
    <property type="project" value="UniProtKB-UniRule"/>
</dbReference>
<dbReference type="FunFam" id="3.40.50.300:FF:001119">
    <property type="entry name" value="Iron-sulfur cluster carrier protein"/>
    <property type="match status" value="1"/>
</dbReference>
<evidence type="ECO:0000256" key="4">
    <source>
        <dbReference type="ARBA" id="ARBA00023004"/>
    </source>
</evidence>
<dbReference type="GO" id="GO:0046872">
    <property type="term" value="F:metal ion binding"/>
    <property type="evidence" value="ECO:0007669"/>
    <property type="project" value="UniProtKB-KW"/>
</dbReference>
<name>A0A7C4RQF2_9BACT</name>
<dbReference type="CDD" id="cd02037">
    <property type="entry name" value="Mrp_NBP35"/>
    <property type="match status" value="1"/>
</dbReference>
<feature type="region of interest" description="Disordered" evidence="7">
    <location>
        <begin position="1"/>
        <end position="25"/>
    </location>
</feature>
<dbReference type="SUPFAM" id="SSF52540">
    <property type="entry name" value="P-loop containing nucleoside triphosphate hydrolases"/>
    <property type="match status" value="1"/>
</dbReference>
<dbReference type="AlphaFoldDB" id="A0A7C4RQF2"/>
<reference evidence="8" key="1">
    <citation type="journal article" date="2020" name="mSystems">
        <title>Genome- and Community-Level Interaction Insights into Carbon Utilization and Element Cycling Functions of Hydrothermarchaeota in Hydrothermal Sediment.</title>
        <authorList>
            <person name="Zhou Z."/>
            <person name="Liu Y."/>
            <person name="Xu W."/>
            <person name="Pan J."/>
            <person name="Luo Z.H."/>
            <person name="Li M."/>
        </authorList>
    </citation>
    <scope>NUCLEOTIDE SEQUENCE [LARGE SCALE GENOMIC DNA]</scope>
    <source>
        <strain evidence="8">SpSt-477</strain>
    </source>
</reference>
<dbReference type="InterPro" id="IPR027417">
    <property type="entry name" value="P-loop_NTPase"/>
</dbReference>
<dbReference type="GO" id="GO:0005524">
    <property type="term" value="F:ATP binding"/>
    <property type="evidence" value="ECO:0007669"/>
    <property type="project" value="UniProtKB-UniRule"/>
</dbReference>
<comment type="caution">
    <text evidence="8">The sequence shown here is derived from an EMBL/GenBank/DDBJ whole genome shotgun (WGS) entry which is preliminary data.</text>
</comment>
<dbReference type="InterPro" id="IPR000808">
    <property type="entry name" value="Mrp-like_CS"/>
</dbReference>
<protein>
    <recommendedName>
        <fullName evidence="6">Iron-sulfur cluster carrier protein</fullName>
    </recommendedName>
</protein>
<dbReference type="PANTHER" id="PTHR23264">
    <property type="entry name" value="NUCLEOTIDE-BINDING PROTEIN NBP35 YEAST -RELATED"/>
    <property type="match status" value="1"/>
</dbReference>
<dbReference type="EMBL" id="DSUH01000216">
    <property type="protein sequence ID" value="HGU33013.1"/>
    <property type="molecule type" value="Genomic_DNA"/>
</dbReference>
<evidence type="ECO:0000256" key="2">
    <source>
        <dbReference type="ARBA" id="ARBA00022741"/>
    </source>
</evidence>
<sequence>MEILAGGGCPSANKKKQEQAQQDEALKQSLDRIRNKLIVMSGKGGVGKTSTSVNLAIALSQLGHKVGIMDVDLHGPDVPRMLGLSGLLDITDDRKLMPKKFSDNLSAVSIESLMPNQDDAIIWRGPIKYTAIRQFIGDVDWGALDFLIIDSPPGTGDEPLTVAQTIPDAKAVIVTTPQEVSLADVRKSISFCRTVTMEIFGLIENMSGFTCPHCGKVVDIFGTGGGERTAAENGILFLGKVPLDPNMVTCTDAGVSFLKQHPDSPVGKAFQDIARKIAEKLL</sequence>
<gene>
    <name evidence="8" type="ORF">ENS29_09185</name>
</gene>
<comment type="function">
    <text evidence="6">Binds and transfers iron-sulfur (Fe-S) clusters to target apoproteins. Can hydrolyze ATP.</text>
</comment>
<dbReference type="GO" id="GO:0016887">
    <property type="term" value="F:ATP hydrolysis activity"/>
    <property type="evidence" value="ECO:0007669"/>
    <property type="project" value="UniProtKB-UniRule"/>
</dbReference>
<dbReference type="InterPro" id="IPR019591">
    <property type="entry name" value="Mrp/NBP35_ATP-bd"/>
</dbReference>
<keyword evidence="2 6" id="KW-0547">Nucleotide-binding</keyword>
<dbReference type="PANTHER" id="PTHR23264:SF19">
    <property type="entry name" value="CYTOSOLIC FE-S CLUSTER ASSEMBLY FACTOR NUBP2"/>
    <property type="match status" value="1"/>
</dbReference>
<evidence type="ECO:0000256" key="5">
    <source>
        <dbReference type="ARBA" id="ARBA00023014"/>
    </source>
</evidence>
<dbReference type="GO" id="GO:0005829">
    <property type="term" value="C:cytosol"/>
    <property type="evidence" value="ECO:0007669"/>
    <property type="project" value="TreeGrafter"/>
</dbReference>
<proteinExistence type="inferred from homology"/>
<keyword evidence="5 6" id="KW-0411">Iron-sulfur</keyword>
<keyword evidence="4 6" id="KW-0408">Iron</keyword>
<dbReference type="GO" id="GO:0016226">
    <property type="term" value="P:iron-sulfur cluster assembly"/>
    <property type="evidence" value="ECO:0007669"/>
    <property type="project" value="InterPro"/>
</dbReference>
<dbReference type="HAMAP" id="MF_02040">
    <property type="entry name" value="Mrp_NBP35"/>
    <property type="match status" value="1"/>
</dbReference>
<dbReference type="Pfam" id="PF10609">
    <property type="entry name" value="ParA"/>
    <property type="match status" value="1"/>
</dbReference>
<evidence type="ECO:0000256" key="7">
    <source>
        <dbReference type="SAM" id="MobiDB-lite"/>
    </source>
</evidence>
<comment type="subunit">
    <text evidence="6">Homodimer.</text>
</comment>
<evidence type="ECO:0000256" key="1">
    <source>
        <dbReference type="ARBA" id="ARBA00022723"/>
    </source>
</evidence>
<keyword evidence="6" id="KW-0378">Hydrolase</keyword>
<dbReference type="Gene3D" id="3.40.50.300">
    <property type="entry name" value="P-loop containing nucleotide triphosphate hydrolases"/>
    <property type="match status" value="1"/>
</dbReference>
<keyword evidence="3 6" id="KW-0067">ATP-binding</keyword>
<dbReference type="PROSITE" id="PS01215">
    <property type="entry name" value="MRP"/>
    <property type="match status" value="1"/>
</dbReference>
<dbReference type="GO" id="GO:0140663">
    <property type="term" value="F:ATP-dependent FeS chaperone activity"/>
    <property type="evidence" value="ECO:0007669"/>
    <property type="project" value="InterPro"/>
</dbReference>
<evidence type="ECO:0000256" key="6">
    <source>
        <dbReference type="HAMAP-Rule" id="MF_02040"/>
    </source>
</evidence>